<protein>
    <submittedName>
        <fullName evidence="3">25963_t:CDS:1</fullName>
    </submittedName>
</protein>
<feature type="compositionally biased region" description="Low complexity" evidence="1">
    <location>
        <begin position="35"/>
        <end position="44"/>
    </location>
</feature>
<dbReference type="InterPro" id="IPR022185">
    <property type="entry name" value="DUF3712"/>
</dbReference>
<feature type="transmembrane region" description="Helical" evidence="2">
    <location>
        <begin position="70"/>
        <end position="97"/>
    </location>
</feature>
<dbReference type="GO" id="GO:0000329">
    <property type="term" value="C:fungal-type vacuole membrane"/>
    <property type="evidence" value="ECO:0007669"/>
    <property type="project" value="InterPro"/>
</dbReference>
<dbReference type="Proteomes" id="UP000789405">
    <property type="component" value="Unassembled WGS sequence"/>
</dbReference>
<evidence type="ECO:0000256" key="1">
    <source>
        <dbReference type="SAM" id="MobiDB-lite"/>
    </source>
</evidence>
<dbReference type="Pfam" id="PF12505">
    <property type="entry name" value="DUF3712"/>
    <property type="match status" value="5"/>
</dbReference>
<dbReference type="EMBL" id="CAJVPY010001802">
    <property type="protein sequence ID" value="CAG8537235.1"/>
    <property type="molecule type" value="Genomic_DNA"/>
</dbReference>
<feature type="region of interest" description="Disordered" evidence="1">
    <location>
        <begin position="33"/>
        <end position="59"/>
    </location>
</feature>
<organism evidence="3 4">
    <name type="scientific">Dentiscutata erythropus</name>
    <dbReference type="NCBI Taxonomy" id="1348616"/>
    <lineage>
        <taxon>Eukaryota</taxon>
        <taxon>Fungi</taxon>
        <taxon>Fungi incertae sedis</taxon>
        <taxon>Mucoromycota</taxon>
        <taxon>Glomeromycotina</taxon>
        <taxon>Glomeromycetes</taxon>
        <taxon>Diversisporales</taxon>
        <taxon>Gigasporaceae</taxon>
        <taxon>Dentiscutata</taxon>
    </lineage>
</organism>
<reference evidence="3" key="1">
    <citation type="submission" date="2021-06" db="EMBL/GenBank/DDBJ databases">
        <authorList>
            <person name="Kallberg Y."/>
            <person name="Tangrot J."/>
            <person name="Rosling A."/>
        </authorList>
    </citation>
    <scope>NUCLEOTIDE SEQUENCE</scope>
    <source>
        <strain evidence="3">MA453B</strain>
    </source>
</reference>
<evidence type="ECO:0000313" key="3">
    <source>
        <dbReference type="EMBL" id="CAG8537235.1"/>
    </source>
</evidence>
<keyword evidence="2" id="KW-0472">Membrane</keyword>
<evidence type="ECO:0000256" key="2">
    <source>
        <dbReference type="SAM" id="Phobius"/>
    </source>
</evidence>
<comment type="caution">
    <text evidence="3">The sequence shown here is derived from an EMBL/GenBank/DDBJ whole genome shotgun (WGS) entry which is preliminary data.</text>
</comment>
<keyword evidence="2" id="KW-1133">Transmembrane helix</keyword>
<accession>A0A9N9FHS5</accession>
<gene>
    <name evidence="3" type="ORF">DERYTH_LOCUS4631</name>
</gene>
<evidence type="ECO:0000313" key="4">
    <source>
        <dbReference type="Proteomes" id="UP000789405"/>
    </source>
</evidence>
<dbReference type="InterPro" id="IPR046368">
    <property type="entry name" value="Tag1"/>
</dbReference>
<keyword evidence="2" id="KW-0812">Transmembrane</keyword>
<proteinExistence type="predicted"/>
<dbReference type="OrthoDB" id="10039566at2759"/>
<dbReference type="PANTHER" id="PTHR35895">
    <property type="entry name" value="CHROMOSOME 16, WHOLE GENOME SHOTGUN SEQUENCE"/>
    <property type="match status" value="1"/>
</dbReference>
<dbReference type="PANTHER" id="PTHR35895:SF1">
    <property type="entry name" value="LIPID-BINDING SERUM GLYCOPROTEIN C-TERMINAL DOMAIN-CONTAINING PROTEIN"/>
    <property type="match status" value="1"/>
</dbReference>
<name>A0A9N9FHS5_9GLOM</name>
<feature type="compositionally biased region" description="Polar residues" evidence="1">
    <location>
        <begin position="45"/>
        <end position="59"/>
    </location>
</feature>
<keyword evidence="4" id="KW-1185">Reference proteome</keyword>
<sequence length="1866" mass="199935">MTDEEPLTPVHPRTSITQSSAVRDSVITYSTDVVGSSSSGIGESRTNTFSSKQRSQEGSSTPFYRRKRFWVIYVAVNLVLAAIFIPLFIFAIFPAIAQSAINSSRLNINHINLTNIREESVAMSSDGNVTNAGPFASTISFDDPISMIYNDQEMAQVYFDPISSNGGYADLLLNQRDVKITNKDVFGNFSLNSFTQDNITIRFKGSARVKAMGITKSGLVLDKEVILVGGNNFPNVNVIQLNITQEADSQGSQIIAISHVVQLYNPSIFYVDMGQLGELITYNGSNIANMTIDDFILQPGVNNISMSGYVIGPSSPQDLSNLGKVMQAYITNNPIITQAKGVYAYPDYKNSVSWLTSVITQMTLNAVIGNSSLGTQVITGVDLGSPGINFVGQPAYAPLFSSQNITSSYVLPMKINSTILQVSQNISLLTQDGQAFAYLNTSVISVDSDNGSQIRFNSPSTTLYAIPDKNELFGEFLANLTKVDQEEVYISGSATILSRSLLGEIPIEQIPFTVPTTLRGFSNFSQIPPIINNVTVLSATPNYLVLGINATIYDTSTTSISLDNTTFQISYENAQVGLATGNLSLVPGPSNVYLTSTMDPKNSNEAYLLLSNFLNNINSTVTVSGFDGSTDIDSLKLAFQTLTMNSTLVPLSQPIVAASTLHILDTTPKDGVAQGNVTMSNPLDAKLTIRAIQSNITAGDFALATVSQSNLNIEIPGKQSTVTNLPITLNLDPAVLFGLLRQEAELKNISTDVIDILINIGQIQVPGVPSIDITKIDTDIFKNFNVLDYAKSVIGDINTIMTIFADVSFDDQYEITLPMTQNVTAHTDDSLAILVSYLSIPVAENLVNGSEISFSSVQIQKPSETGFTTVINGELNINVDIPGQISTPNGVALTFGGATLGTVNLPTITLTGKRTELDITSPFTISDKDALAEFTQKFLQADKISWSMVSPSITVSALGIDIKNISFDKNVQLNGANGFKNAVNITSFALPGDDPKGGISTAITATLSNPGTIGVELGELFFDVVSNNTKIGEVAANDVVLKPNDAISLNLNGRLIPQTSDDGLEVIQQIFNEFLAVKEIPLSTKGTDLNPPISWLVSGVRSLTIDTVLPAQKFPPLITSISLDDLELAFTPETAYNPNTSSKKITASLQIPQPLGFTLNISKIAQEVTLDDMAKLVIPLSGAISNIDSKAHTGTVTVSYDSAPLQVFPDAHDKFNSFVKVLTLEDSIGFGLKGTTEAHTLTAVGPIILNTIPVDVKSTLPGFQGFTTNNTPVNSIDVISGTPQALLIDITTSLFNPSTVSTDVGDVAFDFIFKDQKLGFATMTGLNIIPGVNNINATVTLAPQTPDAIQAAITMFANYIAGQKQETVIVGTENSTKVDSLKEAFSALKLQKDLLGLDKPLIVSAFVHLNPDTINNSIASGNITMDNPFTADITLTGVINGTITFHDILLGSINQPTTPPITFIGKSKTTSPAINTTLNLNPKDLINIIKLAAKDAGVNCTLPFTEIDNSGAKPSCDNLTDVILYILQQMKVDLTVEQANTTMDQYGPLPLPLKVNNLPVIFDESALLLMDVLARPVAQANIDKSVITMTSSFITDEYAKNFSTHTVGKIANAGTLQSSITYPSGLALSFNNKTLGSLTMPPTNITGNSSEVPLISDSRFSITDPTSFLTFSAEVLLLPQIKFSISADDLTVSALGKSIPNLKMNKELTIDGFNGLQDVKLIDFKIPSNTTILITSTIANPSHIGADMGKVNFNLTSSEGDIGPLVADDLILQPKQSQNVSFVLTPNFPDGWLTLLKLILRNNETITIKGVSVEPKTGDDVPWLNVPIQGYKVTLPFALPDGVRNETLSKIVEITGKHSNESIINS</sequence>